<dbReference type="GO" id="GO:0031956">
    <property type="term" value="F:medium-chain fatty acid-CoA ligase activity"/>
    <property type="evidence" value="ECO:0007669"/>
    <property type="project" value="TreeGrafter"/>
</dbReference>
<comment type="caution">
    <text evidence="5">The sequence shown here is derived from an EMBL/GenBank/DDBJ whole genome shotgun (WGS) entry which is preliminary data.</text>
</comment>
<dbReference type="Pfam" id="PF00501">
    <property type="entry name" value="AMP-binding"/>
    <property type="match status" value="2"/>
</dbReference>
<evidence type="ECO:0000259" key="4">
    <source>
        <dbReference type="Pfam" id="PF13193"/>
    </source>
</evidence>
<reference evidence="5 6" key="1">
    <citation type="journal article" date="2019" name="Nat. Microbiol.">
        <title>Wide diversity of methane and short-chain alkane metabolisms in uncultured archaea.</title>
        <authorList>
            <person name="Borrel G."/>
            <person name="Adam P.S."/>
            <person name="McKay L.J."/>
            <person name="Chen L.X."/>
            <person name="Sierra-Garcia I.N."/>
            <person name="Sieber C.M."/>
            <person name="Letourneur Q."/>
            <person name="Ghozlane A."/>
            <person name="Andersen G.L."/>
            <person name="Li W.J."/>
            <person name="Hallam S.J."/>
            <person name="Muyzer G."/>
            <person name="de Oliveira V.M."/>
            <person name="Inskeep W.P."/>
            <person name="Banfield J.F."/>
            <person name="Gribaldo S."/>
        </authorList>
    </citation>
    <scope>NUCLEOTIDE SEQUENCE [LARGE SCALE GENOMIC DNA]</scope>
    <source>
        <strain evidence="5">NM1b</strain>
    </source>
</reference>
<dbReference type="Gene3D" id="3.40.50.980">
    <property type="match status" value="1"/>
</dbReference>
<evidence type="ECO:0000256" key="1">
    <source>
        <dbReference type="ARBA" id="ARBA00006432"/>
    </source>
</evidence>
<dbReference type="Proteomes" id="UP000320766">
    <property type="component" value="Unassembled WGS sequence"/>
</dbReference>
<dbReference type="Gene3D" id="3.40.50.12780">
    <property type="entry name" value="N-terminal domain of ligase-like"/>
    <property type="match status" value="1"/>
</dbReference>
<dbReference type="InterPro" id="IPR025110">
    <property type="entry name" value="AMP-bd_C"/>
</dbReference>
<dbReference type="AlphaFoldDB" id="A0A520KUM4"/>
<name>A0A520KUM4_9EURY</name>
<dbReference type="GO" id="GO:0006631">
    <property type="term" value="P:fatty acid metabolic process"/>
    <property type="evidence" value="ECO:0007669"/>
    <property type="project" value="TreeGrafter"/>
</dbReference>
<feature type="domain" description="AMP-dependent synthetase/ligase" evidence="3">
    <location>
        <begin position="239"/>
        <end position="424"/>
    </location>
</feature>
<evidence type="ECO:0000259" key="3">
    <source>
        <dbReference type="Pfam" id="PF00501"/>
    </source>
</evidence>
<evidence type="ECO:0000313" key="6">
    <source>
        <dbReference type="Proteomes" id="UP000320766"/>
    </source>
</evidence>
<dbReference type="PANTHER" id="PTHR43201:SF5">
    <property type="entry name" value="MEDIUM-CHAIN ACYL-COA LIGASE ACSF2, MITOCHONDRIAL"/>
    <property type="match status" value="1"/>
</dbReference>
<dbReference type="InterPro" id="IPR020845">
    <property type="entry name" value="AMP-binding_CS"/>
</dbReference>
<dbReference type="EMBL" id="RXIL01000153">
    <property type="protein sequence ID" value="RZN66748.1"/>
    <property type="molecule type" value="Genomic_DNA"/>
</dbReference>
<dbReference type="PANTHER" id="PTHR43201">
    <property type="entry name" value="ACYL-COA SYNTHETASE"/>
    <property type="match status" value="1"/>
</dbReference>
<dbReference type="InterPro" id="IPR042099">
    <property type="entry name" value="ANL_N_sf"/>
</dbReference>
<evidence type="ECO:0008006" key="7">
    <source>
        <dbReference type="Google" id="ProtNLM"/>
    </source>
</evidence>
<dbReference type="InterPro" id="IPR000873">
    <property type="entry name" value="AMP-dep_synth/lig_dom"/>
</dbReference>
<keyword evidence="2" id="KW-0436">Ligase</keyword>
<sequence length="570" mass="63925">EWMEAYWGASKAGFVPVNINPRFVAEEIRYVLEDSDSVVLFMEDRWIDPIEEIRRDLPLLKDIIVYNAPGYSPRKHPSDPIYEDYEDFMQKNSGSKPKLGWEVRNDDLCFLMYTGGTTGWPKGVVYDNWNRAGSMRWGMFAQMMESGMPLLAGYLLKNPDFAAGMANLVENAKIPLLSPLIARTMNAIAGITSKNEGLRNILSAVLTSDQSRRLVFQYLFPYIFGQPISYALFGGHWKHVAPLPLMHGAGYESCFCWLCLAGITQIFPVPGQPFDAKEYWESVEKNRATMSTVVGDAFVIPMLEELDRATEEGRPYDLRSLTIWVSSGVRWSAHLKEKTLKYMPNAFIADAYGTTESGLANMSPVTSGMKAEEIPEHTTDVTVKLHGPHTGNHLVLDLDTGEPAKPGCKHAQFAFAGPMGLGYWKAPSKTKKDFVTIHGERYFLVGDEGYVDDKGGFHLQGRGGSYVINTGGEKVYSEEVEEKLRAYPKVRDAVVVGIPDERWGEAVTAIVELEGREKATEDEMREYCKGEMAGFKVPKHFIFHDVVRAGAGKVMRPENIEIVLKELKKK</sequence>
<evidence type="ECO:0000256" key="2">
    <source>
        <dbReference type="ARBA" id="ARBA00022598"/>
    </source>
</evidence>
<accession>A0A520KUM4</accession>
<feature type="non-terminal residue" evidence="5">
    <location>
        <position position="1"/>
    </location>
</feature>
<dbReference type="PROSITE" id="PS00455">
    <property type="entry name" value="AMP_BINDING"/>
    <property type="match status" value="1"/>
</dbReference>
<dbReference type="Gene3D" id="3.30.300.30">
    <property type="match status" value="1"/>
</dbReference>
<dbReference type="Pfam" id="PF13193">
    <property type="entry name" value="AMP-binding_C"/>
    <property type="match status" value="1"/>
</dbReference>
<feature type="domain" description="AMP-binding enzyme C-terminal" evidence="4">
    <location>
        <begin position="479"/>
        <end position="545"/>
    </location>
</feature>
<gene>
    <name evidence="5" type="ORF">EF807_08215</name>
</gene>
<protein>
    <recommendedName>
        <fullName evidence="7">Long-chain fatty acid--CoA ligase</fullName>
    </recommendedName>
</protein>
<comment type="similarity">
    <text evidence="1">Belongs to the ATP-dependent AMP-binding enzyme family.</text>
</comment>
<dbReference type="InterPro" id="IPR045851">
    <property type="entry name" value="AMP-bd_C_sf"/>
</dbReference>
<dbReference type="SUPFAM" id="SSF56801">
    <property type="entry name" value="Acetyl-CoA synthetase-like"/>
    <property type="match status" value="2"/>
</dbReference>
<evidence type="ECO:0000313" key="5">
    <source>
        <dbReference type="EMBL" id="RZN66748.1"/>
    </source>
</evidence>
<organism evidence="5 6">
    <name type="scientific">Candidatus Methanolliviera hydrocarbonicum</name>
    <dbReference type="NCBI Taxonomy" id="2491085"/>
    <lineage>
        <taxon>Archaea</taxon>
        <taxon>Methanobacteriati</taxon>
        <taxon>Methanobacteriota</taxon>
        <taxon>Candidatus Methanoliparia</taxon>
        <taxon>Candidatus Methanoliparales</taxon>
        <taxon>Candidatus Methanollivieraceae</taxon>
        <taxon>Candidatus Methanolliviera</taxon>
    </lineage>
</organism>
<feature type="domain" description="AMP-dependent synthetase/ligase" evidence="3">
    <location>
        <begin position="1"/>
        <end position="128"/>
    </location>
</feature>
<proteinExistence type="inferred from homology"/>